<comment type="caution">
    <text evidence="1">The sequence shown here is derived from an EMBL/GenBank/DDBJ whole genome shotgun (WGS) entry which is preliminary data.</text>
</comment>
<evidence type="ECO:0000313" key="1">
    <source>
        <dbReference type="EMBL" id="KKN77485.1"/>
    </source>
</evidence>
<dbReference type="AlphaFoldDB" id="A0A0F9T8E9"/>
<gene>
    <name evidence="1" type="ORF">LCGC14_0360440</name>
</gene>
<reference evidence="1" key="1">
    <citation type="journal article" date="2015" name="Nature">
        <title>Complex archaea that bridge the gap between prokaryotes and eukaryotes.</title>
        <authorList>
            <person name="Spang A."/>
            <person name="Saw J.H."/>
            <person name="Jorgensen S.L."/>
            <person name="Zaremba-Niedzwiedzka K."/>
            <person name="Martijn J."/>
            <person name="Lind A.E."/>
            <person name="van Eijk R."/>
            <person name="Schleper C."/>
            <person name="Guy L."/>
            <person name="Ettema T.J."/>
        </authorList>
    </citation>
    <scope>NUCLEOTIDE SEQUENCE</scope>
</reference>
<sequence>MTVKELIQKLETFDPDHSIKIEAEYDCGYGSAGNTVDSVEFKNGNCVLISREY</sequence>
<dbReference type="EMBL" id="LAZR01000278">
    <property type="protein sequence ID" value="KKN77485.1"/>
    <property type="molecule type" value="Genomic_DNA"/>
</dbReference>
<protein>
    <submittedName>
        <fullName evidence="1">Uncharacterized protein</fullName>
    </submittedName>
</protein>
<name>A0A0F9T8E9_9ZZZZ</name>
<accession>A0A0F9T8E9</accession>
<proteinExistence type="predicted"/>
<organism evidence="1">
    <name type="scientific">marine sediment metagenome</name>
    <dbReference type="NCBI Taxonomy" id="412755"/>
    <lineage>
        <taxon>unclassified sequences</taxon>
        <taxon>metagenomes</taxon>
        <taxon>ecological metagenomes</taxon>
    </lineage>
</organism>